<dbReference type="RefSeq" id="XP_014244410.1">
    <property type="nucleotide sequence ID" value="XM_014388924.1"/>
</dbReference>
<feature type="chain" id="PRO_5035231576" description="Odorant binding protein" evidence="1">
    <location>
        <begin position="23"/>
        <end position="264"/>
    </location>
</feature>
<feature type="signal peptide" evidence="1">
    <location>
        <begin position="1"/>
        <end position="22"/>
    </location>
</feature>
<name>A0A8I6RID4_CIMLE</name>
<dbReference type="AlphaFoldDB" id="A0A8I6RID4"/>
<reference evidence="2" key="1">
    <citation type="submission" date="2022-01" db="UniProtKB">
        <authorList>
            <consortium name="EnsemblMetazoa"/>
        </authorList>
    </citation>
    <scope>IDENTIFICATION</scope>
</reference>
<evidence type="ECO:0008006" key="4">
    <source>
        <dbReference type="Google" id="ProtNLM"/>
    </source>
</evidence>
<evidence type="ECO:0000313" key="3">
    <source>
        <dbReference type="Proteomes" id="UP000494040"/>
    </source>
</evidence>
<dbReference type="EnsemblMetazoa" id="XM_014388924.1">
    <property type="protein sequence ID" value="XP_014244410.1"/>
    <property type="gene ID" value="LOC106663828"/>
</dbReference>
<dbReference type="GeneID" id="106663828"/>
<dbReference type="KEGG" id="clec:106663828"/>
<keyword evidence="1" id="KW-0732">Signal</keyword>
<evidence type="ECO:0000313" key="2">
    <source>
        <dbReference type="EnsemblMetazoa" id="XP_014244410.1"/>
    </source>
</evidence>
<proteinExistence type="predicted"/>
<protein>
    <recommendedName>
        <fullName evidence="4">Odorant binding protein</fullName>
    </recommendedName>
</protein>
<dbReference type="Proteomes" id="UP000494040">
    <property type="component" value="Unassembled WGS sequence"/>
</dbReference>
<sequence length="264" mass="30856">MLAVSNITIFICIILFSQSVTELFTNRYSNWPSFYLRRAHSPKEQFERSEYVNDETKDNRKWHKVQVFSPGLIEYKESNSNRKIDEYKGANKWQQLATLDNWPYTYLNKSKITNFNDYNEPESAYKMDPNPFREKNLVENEFVLDSRKSKCREKSKGQQLDQLQCFPESGKAKAPTLLPEPNYDPDYESALNGETAEKITTEIFKIILNNKFLSDELGISMDDMAELQNVMFRGPLQTSQNCCKFIDSGLKCFLSWITDCDTRD</sequence>
<keyword evidence="3" id="KW-1185">Reference proteome</keyword>
<accession>A0A8I6RID4</accession>
<evidence type="ECO:0000256" key="1">
    <source>
        <dbReference type="SAM" id="SignalP"/>
    </source>
</evidence>
<organism evidence="2 3">
    <name type="scientific">Cimex lectularius</name>
    <name type="common">Bed bug</name>
    <name type="synonym">Acanthia lectularia</name>
    <dbReference type="NCBI Taxonomy" id="79782"/>
    <lineage>
        <taxon>Eukaryota</taxon>
        <taxon>Metazoa</taxon>
        <taxon>Ecdysozoa</taxon>
        <taxon>Arthropoda</taxon>
        <taxon>Hexapoda</taxon>
        <taxon>Insecta</taxon>
        <taxon>Pterygota</taxon>
        <taxon>Neoptera</taxon>
        <taxon>Paraneoptera</taxon>
        <taxon>Hemiptera</taxon>
        <taxon>Heteroptera</taxon>
        <taxon>Panheteroptera</taxon>
        <taxon>Cimicomorpha</taxon>
        <taxon>Cimicidae</taxon>
        <taxon>Cimex</taxon>
    </lineage>
</organism>